<dbReference type="InterPro" id="IPR002577">
    <property type="entry name" value="HTH_HxlR"/>
</dbReference>
<keyword evidence="2 5" id="KW-0238">DNA-binding</keyword>
<evidence type="ECO:0000256" key="2">
    <source>
        <dbReference type="ARBA" id="ARBA00023125"/>
    </source>
</evidence>
<dbReference type="EMBL" id="JACHHK010000001">
    <property type="protein sequence ID" value="MBB5182114.1"/>
    <property type="molecule type" value="Genomic_DNA"/>
</dbReference>
<dbReference type="PANTHER" id="PTHR33204:SF29">
    <property type="entry name" value="TRANSCRIPTIONAL REGULATOR"/>
    <property type="match status" value="1"/>
</dbReference>
<evidence type="ECO:0000313" key="6">
    <source>
        <dbReference type="Proteomes" id="UP000539953"/>
    </source>
</evidence>
<dbReference type="Gene3D" id="1.10.10.10">
    <property type="entry name" value="Winged helix-like DNA-binding domain superfamily/Winged helix DNA-binding domain"/>
    <property type="match status" value="1"/>
</dbReference>
<protein>
    <submittedName>
        <fullName evidence="5">DNA-binding HxlR family transcriptional regulator</fullName>
    </submittedName>
</protein>
<evidence type="ECO:0000259" key="4">
    <source>
        <dbReference type="PROSITE" id="PS51118"/>
    </source>
</evidence>
<dbReference type="InterPro" id="IPR036388">
    <property type="entry name" value="WH-like_DNA-bd_sf"/>
</dbReference>
<dbReference type="PROSITE" id="PS51118">
    <property type="entry name" value="HTH_HXLR"/>
    <property type="match status" value="1"/>
</dbReference>
<dbReference type="PANTHER" id="PTHR33204">
    <property type="entry name" value="TRANSCRIPTIONAL REGULATOR, MARR FAMILY"/>
    <property type="match status" value="1"/>
</dbReference>
<comment type="caution">
    <text evidence="5">The sequence shown here is derived from an EMBL/GenBank/DDBJ whole genome shotgun (WGS) entry which is preliminary data.</text>
</comment>
<dbReference type="GO" id="GO:0003677">
    <property type="term" value="F:DNA binding"/>
    <property type="evidence" value="ECO:0007669"/>
    <property type="project" value="UniProtKB-KW"/>
</dbReference>
<accession>A0A7W8CW87</accession>
<keyword evidence="6" id="KW-1185">Reference proteome</keyword>
<evidence type="ECO:0000256" key="3">
    <source>
        <dbReference type="ARBA" id="ARBA00023163"/>
    </source>
</evidence>
<sequence>MTKDVICETVGGDGCGLKKVLDIIGGKWKILILCAMKNQGPMRYGQLRKTIVGITNTMLAQSLKEMNKDGLVQRKQYDEMPVRVEYSLTPKAESMVPILMELKEWGEANL</sequence>
<gene>
    <name evidence="5" type="ORF">HNQ47_000117</name>
</gene>
<dbReference type="SUPFAM" id="SSF46785">
    <property type="entry name" value="Winged helix' DNA-binding domain"/>
    <property type="match status" value="1"/>
</dbReference>
<dbReference type="Proteomes" id="UP000539953">
    <property type="component" value="Unassembled WGS sequence"/>
</dbReference>
<evidence type="ECO:0000313" key="5">
    <source>
        <dbReference type="EMBL" id="MBB5182114.1"/>
    </source>
</evidence>
<dbReference type="RefSeq" id="WP_183326555.1">
    <property type="nucleotide sequence ID" value="NZ_JACHHK010000001.1"/>
</dbReference>
<dbReference type="InterPro" id="IPR036390">
    <property type="entry name" value="WH_DNA-bd_sf"/>
</dbReference>
<feature type="domain" description="HTH hxlR-type" evidence="4">
    <location>
        <begin position="15"/>
        <end position="110"/>
    </location>
</feature>
<organism evidence="5 6">
    <name type="scientific">Catenisphaera adipataccumulans</name>
    <dbReference type="NCBI Taxonomy" id="700500"/>
    <lineage>
        <taxon>Bacteria</taxon>
        <taxon>Bacillati</taxon>
        <taxon>Bacillota</taxon>
        <taxon>Erysipelotrichia</taxon>
        <taxon>Erysipelotrichales</taxon>
        <taxon>Erysipelotrichaceae</taxon>
        <taxon>Catenisphaera</taxon>
    </lineage>
</organism>
<keyword evidence="1" id="KW-0805">Transcription regulation</keyword>
<proteinExistence type="predicted"/>
<name>A0A7W8CW87_9FIRM</name>
<keyword evidence="3" id="KW-0804">Transcription</keyword>
<reference evidence="5 6" key="1">
    <citation type="submission" date="2020-08" db="EMBL/GenBank/DDBJ databases">
        <title>Genomic Encyclopedia of Type Strains, Phase IV (KMG-IV): sequencing the most valuable type-strain genomes for metagenomic binning, comparative biology and taxonomic classification.</title>
        <authorList>
            <person name="Goeker M."/>
        </authorList>
    </citation>
    <scope>NUCLEOTIDE SEQUENCE [LARGE SCALE GENOMIC DNA]</scope>
    <source>
        <strain evidence="5 6">DSM 25799</strain>
    </source>
</reference>
<evidence type="ECO:0000256" key="1">
    <source>
        <dbReference type="ARBA" id="ARBA00023015"/>
    </source>
</evidence>
<dbReference type="Pfam" id="PF01638">
    <property type="entry name" value="HxlR"/>
    <property type="match status" value="1"/>
</dbReference>
<dbReference type="AlphaFoldDB" id="A0A7W8CW87"/>